<proteinExistence type="predicted"/>
<keyword evidence="1" id="KW-0472">Membrane</keyword>
<feature type="transmembrane region" description="Helical" evidence="1">
    <location>
        <begin position="58"/>
        <end position="77"/>
    </location>
</feature>
<evidence type="ECO:0008006" key="4">
    <source>
        <dbReference type="Google" id="ProtNLM"/>
    </source>
</evidence>
<name>A0A2N9LSQ4_9BACT</name>
<accession>A0A2N9LSQ4</accession>
<organism evidence="2 3">
    <name type="scientific">Candidatus Sulfuritelmatomonas gaucii</name>
    <dbReference type="NCBI Taxonomy" id="2043161"/>
    <lineage>
        <taxon>Bacteria</taxon>
        <taxon>Pseudomonadati</taxon>
        <taxon>Acidobacteriota</taxon>
        <taxon>Terriglobia</taxon>
        <taxon>Terriglobales</taxon>
        <taxon>Acidobacteriaceae</taxon>
        <taxon>Candidatus Sulfuritelmatomonas</taxon>
    </lineage>
</organism>
<evidence type="ECO:0000313" key="3">
    <source>
        <dbReference type="Proteomes" id="UP000239735"/>
    </source>
</evidence>
<keyword evidence="1" id="KW-0812">Transmembrane</keyword>
<reference evidence="3" key="1">
    <citation type="submission" date="2018-02" db="EMBL/GenBank/DDBJ databases">
        <authorList>
            <person name="Hausmann B."/>
        </authorList>
    </citation>
    <scope>NUCLEOTIDE SEQUENCE [LARGE SCALE GENOMIC DNA]</scope>
    <source>
        <strain evidence="3">Peat soil MAG SbA5</strain>
    </source>
</reference>
<protein>
    <recommendedName>
        <fullName evidence="4">DUF4190 domain-containing protein</fullName>
    </recommendedName>
</protein>
<dbReference type="EMBL" id="OKRB01000113">
    <property type="protein sequence ID" value="SPE26251.1"/>
    <property type="molecule type" value="Genomic_DNA"/>
</dbReference>
<keyword evidence="1" id="KW-1133">Transmembrane helix</keyword>
<gene>
    <name evidence="2" type="ORF">SBA5_540008</name>
</gene>
<sequence length="85" mass="8816">MAPVAPAGNNTKWAVGLGIAGIFCCGPFTAIPGIFLAKKDMDDIAAGRAQWNEGWAKGAFYLNIIALGLFILGSDSFSGHLPFGS</sequence>
<evidence type="ECO:0000256" key="1">
    <source>
        <dbReference type="SAM" id="Phobius"/>
    </source>
</evidence>
<dbReference type="Proteomes" id="UP000239735">
    <property type="component" value="Unassembled WGS sequence"/>
</dbReference>
<evidence type="ECO:0000313" key="2">
    <source>
        <dbReference type="EMBL" id="SPE26251.1"/>
    </source>
</evidence>
<dbReference type="AlphaFoldDB" id="A0A2N9LSQ4"/>
<feature type="transmembrane region" description="Helical" evidence="1">
    <location>
        <begin position="13"/>
        <end position="37"/>
    </location>
</feature>